<dbReference type="PANTHER" id="PTHR22576">
    <property type="entry name" value="MUCOSA ASSOCIATED LYMPHOID TISSUE LYMPHOMA TRANSLOCATION PROTEIN 1/PARACASPASE"/>
    <property type="match status" value="1"/>
</dbReference>
<evidence type="ECO:0000313" key="4">
    <source>
        <dbReference type="EMBL" id="QEW26143.1"/>
    </source>
</evidence>
<dbReference type="Pfam" id="PF00656">
    <property type="entry name" value="Peptidase_C14"/>
    <property type="match status" value="1"/>
</dbReference>
<name>A0A5P3ABQ2_9RHOB</name>
<evidence type="ECO:0000256" key="2">
    <source>
        <dbReference type="SAM" id="SignalP"/>
    </source>
</evidence>
<proteinExistence type="inferred from homology"/>
<dbReference type="Gene3D" id="3.40.50.1460">
    <property type="match status" value="1"/>
</dbReference>
<dbReference type="GO" id="GO:0006508">
    <property type="term" value="P:proteolysis"/>
    <property type="evidence" value="ECO:0007669"/>
    <property type="project" value="InterPro"/>
</dbReference>
<dbReference type="Pfam" id="PF25302">
    <property type="entry name" value="NADase_transloc"/>
    <property type="match status" value="1"/>
</dbReference>
<dbReference type="RefSeq" id="WP_057813683.1">
    <property type="nucleotide sequence ID" value="NZ_CP031598.1"/>
</dbReference>
<dbReference type="KEGG" id="rid:RIdsm_01939"/>
<dbReference type="SUPFAM" id="SSF52129">
    <property type="entry name" value="Caspase-like"/>
    <property type="match status" value="1"/>
</dbReference>
<dbReference type="NCBIfam" id="NF047619">
    <property type="entry name" value="NADase_discoid"/>
    <property type="match status" value="1"/>
</dbReference>
<dbReference type="InterPro" id="IPR001309">
    <property type="entry name" value="Pept_C14_p20"/>
</dbReference>
<organism evidence="4 5">
    <name type="scientific">Roseovarius indicus</name>
    <dbReference type="NCBI Taxonomy" id="540747"/>
    <lineage>
        <taxon>Bacteria</taxon>
        <taxon>Pseudomonadati</taxon>
        <taxon>Pseudomonadota</taxon>
        <taxon>Alphaproteobacteria</taxon>
        <taxon>Rhodobacterales</taxon>
        <taxon>Roseobacteraceae</taxon>
        <taxon>Roseovarius</taxon>
    </lineage>
</organism>
<dbReference type="InterPro" id="IPR008979">
    <property type="entry name" value="Galactose-bd-like_sf"/>
</dbReference>
<gene>
    <name evidence="4" type="ORF">RIdsm_01939</name>
</gene>
<dbReference type="SUPFAM" id="SSF49785">
    <property type="entry name" value="Galactose-binding domain-like"/>
    <property type="match status" value="1"/>
</dbReference>
<dbReference type="Proteomes" id="UP000325785">
    <property type="component" value="Chromosome"/>
</dbReference>
<feature type="chain" id="PRO_5024825611" description="Caspase family p20 domain-containing protein" evidence="2">
    <location>
        <begin position="20"/>
        <end position="426"/>
    </location>
</feature>
<accession>A0A5P3ABQ2</accession>
<keyword evidence="2" id="KW-0732">Signal</keyword>
<reference evidence="4 5" key="1">
    <citation type="submission" date="2018-08" db="EMBL/GenBank/DDBJ databases">
        <title>Genetic Globetrotter - A new plasmid hitch-hiking vast phylogenetic and geographic distances.</title>
        <authorList>
            <person name="Vollmers J."/>
            <person name="Petersen J."/>
        </authorList>
    </citation>
    <scope>NUCLEOTIDE SEQUENCE [LARGE SCALE GENOMIC DNA]</scope>
    <source>
        <strain evidence="4 5">DSM 26383</strain>
    </source>
</reference>
<dbReference type="GO" id="GO:0004197">
    <property type="term" value="F:cysteine-type endopeptidase activity"/>
    <property type="evidence" value="ECO:0007669"/>
    <property type="project" value="InterPro"/>
</dbReference>
<dbReference type="PANTHER" id="PTHR22576:SF37">
    <property type="entry name" value="MUCOSA-ASSOCIATED LYMPHOID TISSUE LYMPHOMA TRANSLOCATION PROTEIN 1"/>
    <property type="match status" value="1"/>
</dbReference>
<dbReference type="OrthoDB" id="9816009at2"/>
<feature type="signal peptide" evidence="2">
    <location>
        <begin position="1"/>
        <end position="19"/>
    </location>
</feature>
<sequence precursor="true">MRLLIALTLLLATATGALADRVALVMGNGNYLHAKPLRNAVNDATDVAARLREMGFDVHEGIDLPQRDALRLVQQVGQRLHYDDTVLFYFAGHATQLGSQNYIMPVDASPGSENDLVKSSISLQSILATLESRAHTRLVILDACRNNPFVARTDGSRSADDATRGLFRMDAGVGSFIAYSTEPGNVAADGTGRNSPFTEALLRHIDRPGENIHAVMRRVRADVMEASSNRQIPWENSALIDEVYLAGLPRTADNSTSANTALAKPLVTHNPRPALMGETCISGEIDGTTARFCASSVLASQGANSYGPENLIDDSPATAWVEGVKGTGEGQTLAWEFGTEKDIRTLFMINGYAKSERVFTRNARVASLRVTGSTGAQAMLNLRDTMDWQRFDLPGMAAQKWIQLEILSTYPGTHYDDTALSALGFQ</sequence>
<evidence type="ECO:0000313" key="5">
    <source>
        <dbReference type="Proteomes" id="UP000325785"/>
    </source>
</evidence>
<dbReference type="Gene3D" id="2.60.120.260">
    <property type="entry name" value="Galactose-binding domain-like"/>
    <property type="match status" value="1"/>
</dbReference>
<evidence type="ECO:0000256" key="1">
    <source>
        <dbReference type="ARBA" id="ARBA00010134"/>
    </source>
</evidence>
<dbReference type="AlphaFoldDB" id="A0A5P3ABQ2"/>
<dbReference type="InterPro" id="IPR011600">
    <property type="entry name" value="Pept_C14_caspase"/>
</dbReference>
<dbReference type="InterPro" id="IPR052039">
    <property type="entry name" value="Caspase-related_regulators"/>
</dbReference>
<feature type="domain" description="Caspase family p20" evidence="3">
    <location>
        <begin position="19"/>
        <end position="148"/>
    </location>
</feature>
<dbReference type="InterPro" id="IPR015917">
    <property type="entry name" value="Pept_C14A"/>
</dbReference>
<evidence type="ECO:0000259" key="3">
    <source>
        <dbReference type="PROSITE" id="PS50208"/>
    </source>
</evidence>
<dbReference type="PROSITE" id="PS50208">
    <property type="entry name" value="CASPASE_P20"/>
    <property type="match status" value="1"/>
</dbReference>
<protein>
    <recommendedName>
        <fullName evidence="3">Caspase family p20 domain-containing protein</fullName>
    </recommendedName>
</protein>
<dbReference type="SMART" id="SM00115">
    <property type="entry name" value="CASc"/>
    <property type="match status" value="1"/>
</dbReference>
<comment type="similarity">
    <text evidence="1">Belongs to the peptidase C14A family.</text>
</comment>
<dbReference type="InterPro" id="IPR029030">
    <property type="entry name" value="Caspase-like_dom_sf"/>
</dbReference>
<dbReference type="InterPro" id="IPR057561">
    <property type="entry name" value="NADase_transloc"/>
</dbReference>
<dbReference type="EMBL" id="CP031598">
    <property type="protein sequence ID" value="QEW26143.1"/>
    <property type="molecule type" value="Genomic_DNA"/>
</dbReference>